<evidence type="ECO:0000313" key="2">
    <source>
        <dbReference type="Proteomes" id="UP001055072"/>
    </source>
</evidence>
<protein>
    <submittedName>
        <fullName evidence="1">Acyl-CoA N-acyltransferase</fullName>
    </submittedName>
</protein>
<organism evidence="1 2">
    <name type="scientific">Irpex rosettiformis</name>
    <dbReference type="NCBI Taxonomy" id="378272"/>
    <lineage>
        <taxon>Eukaryota</taxon>
        <taxon>Fungi</taxon>
        <taxon>Dikarya</taxon>
        <taxon>Basidiomycota</taxon>
        <taxon>Agaricomycotina</taxon>
        <taxon>Agaricomycetes</taxon>
        <taxon>Polyporales</taxon>
        <taxon>Irpicaceae</taxon>
        <taxon>Irpex</taxon>
    </lineage>
</organism>
<accession>A0ACB8TXG2</accession>
<sequence length="257" mass="29749">MFETNRLILRRYRPTDEEFFLGLFDEYPVLLGITLDYITPNQDAYKTRLEYMKRCLLFVVVEDKATKTAIGFTLLNQTSGTLNRDAEVGIALTQGRWGQGYGTEILNWLIGYSFEGLSLNRLSLTVWSSNTSAIRLYERIGFKHEGRIREGAWKEGRFVDKVLMGLLAREYRERQVKEARESDGPENTFLYEKNRLLKTVVFVKRKLRNVDYAVRIVPHLHCGRLMGSDDDPSVPRTYSGNRIVAHHFASWDTDAAH</sequence>
<gene>
    <name evidence="1" type="ORF">BDY19DRAFT_907961</name>
</gene>
<reference evidence="1" key="1">
    <citation type="journal article" date="2021" name="Environ. Microbiol.">
        <title>Gene family expansions and transcriptome signatures uncover fungal adaptations to wood decay.</title>
        <authorList>
            <person name="Hage H."/>
            <person name="Miyauchi S."/>
            <person name="Viragh M."/>
            <person name="Drula E."/>
            <person name="Min B."/>
            <person name="Chaduli D."/>
            <person name="Navarro D."/>
            <person name="Favel A."/>
            <person name="Norest M."/>
            <person name="Lesage-Meessen L."/>
            <person name="Balint B."/>
            <person name="Merenyi Z."/>
            <person name="de Eugenio L."/>
            <person name="Morin E."/>
            <person name="Martinez A.T."/>
            <person name="Baldrian P."/>
            <person name="Stursova M."/>
            <person name="Martinez M.J."/>
            <person name="Novotny C."/>
            <person name="Magnuson J.K."/>
            <person name="Spatafora J.W."/>
            <person name="Maurice S."/>
            <person name="Pangilinan J."/>
            <person name="Andreopoulos W."/>
            <person name="LaButti K."/>
            <person name="Hundley H."/>
            <person name="Na H."/>
            <person name="Kuo A."/>
            <person name="Barry K."/>
            <person name="Lipzen A."/>
            <person name="Henrissat B."/>
            <person name="Riley R."/>
            <person name="Ahrendt S."/>
            <person name="Nagy L.G."/>
            <person name="Grigoriev I.V."/>
            <person name="Martin F."/>
            <person name="Rosso M.N."/>
        </authorList>
    </citation>
    <scope>NUCLEOTIDE SEQUENCE</scope>
    <source>
        <strain evidence="1">CBS 384.51</strain>
    </source>
</reference>
<dbReference type="EMBL" id="MU274921">
    <property type="protein sequence ID" value="KAI0086772.1"/>
    <property type="molecule type" value="Genomic_DNA"/>
</dbReference>
<proteinExistence type="predicted"/>
<keyword evidence="2" id="KW-1185">Reference proteome</keyword>
<evidence type="ECO:0000313" key="1">
    <source>
        <dbReference type="EMBL" id="KAI0086772.1"/>
    </source>
</evidence>
<comment type="caution">
    <text evidence="1">The sequence shown here is derived from an EMBL/GenBank/DDBJ whole genome shotgun (WGS) entry which is preliminary data.</text>
</comment>
<name>A0ACB8TXG2_9APHY</name>
<dbReference type="Proteomes" id="UP001055072">
    <property type="component" value="Unassembled WGS sequence"/>
</dbReference>